<protein>
    <submittedName>
        <fullName evidence="1">Uncharacterized protein</fullName>
    </submittedName>
</protein>
<keyword evidence="2" id="KW-1185">Reference proteome</keyword>
<dbReference type="Proteomes" id="UP000002271">
    <property type="component" value="Segment"/>
</dbReference>
<organism evidence="1 2">
    <name type="scientific">Sulfolobus islandicus rod-shaped virus 2</name>
    <name type="common">SIRV2</name>
    <name type="synonym">Sulfolobus virus SIRV-2</name>
    <dbReference type="NCBI Taxonomy" id="157899"/>
    <lineage>
        <taxon>Viruses</taxon>
        <taxon>Adnaviria</taxon>
        <taxon>Zilligvirae</taxon>
        <taxon>Taleaviricota</taxon>
        <taxon>Tokiviricetes</taxon>
        <taxon>Ligamenvirales</taxon>
        <taxon>Rudiviridae</taxon>
        <taxon>Icerudivirus</taxon>
        <taxon>Icerudivirus hveragerdiense</taxon>
        <taxon>Icerudivirus SIRV2</taxon>
    </lineage>
</organism>
<dbReference type="RefSeq" id="NP_666538.1">
    <property type="nucleotide sequence ID" value="NC_004086.1"/>
</dbReference>
<evidence type="ECO:0000313" key="2">
    <source>
        <dbReference type="Proteomes" id="UP000002271"/>
    </source>
</evidence>
<dbReference type="EMBL" id="AJ344259">
    <property type="protein sequence ID" value="CAC87279.1"/>
    <property type="molecule type" value="Genomic_DNA"/>
</dbReference>
<reference evidence="1 2" key="1">
    <citation type="journal article" date="2001" name="Virology">
        <title>Sequences and replication of genomes of the archaeal rudiviruses SIRV1 and SIRV2: relationships to the archaeal lipothrixvirus SIFV and some eukaryal viruses.</title>
        <authorList>
            <person name="Peng X."/>
            <person name="Blum H."/>
            <person name="She Q."/>
            <person name="Mallok S."/>
            <person name="Brugger K."/>
            <person name="Garrett R.A."/>
            <person name="Zillig W."/>
            <person name="Prangishvili D."/>
        </authorList>
    </citation>
    <scope>NUCLEOTIDE SEQUENCE</scope>
    <source>
        <strain evidence="1 2">HVE10/4</strain>
    </source>
</reference>
<dbReference type="KEGG" id="vg:951425"/>
<dbReference type="GeneID" id="951425"/>
<sequence>MDEDLLVEESDNISVLKCKKCGKVIGIVEKKEISYYAKVLKKCKHFSWGYIDKKFVDNNSLLFGIIIYHIPFYTIGKNKYYLLYKVKNLR</sequence>
<proteinExistence type="predicted"/>
<name>Q8V9R4_SIRV2</name>
<evidence type="ECO:0000313" key="1">
    <source>
        <dbReference type="EMBL" id="CAC87279.1"/>
    </source>
</evidence>
<accession>Q8V9R4</accession>
<organismHost>
    <name type="scientific">Saccharolobus islandicus</name>
    <name type="common">Sulfolobus islandicus</name>
    <dbReference type="NCBI Taxonomy" id="43080"/>
</organismHost>